<keyword evidence="3" id="KW-1185">Reference proteome</keyword>
<dbReference type="SUPFAM" id="SSF52151">
    <property type="entry name" value="FabD/lysophospholipase-like"/>
    <property type="match status" value="1"/>
</dbReference>
<evidence type="ECO:0000259" key="1">
    <source>
        <dbReference type="SMART" id="SM00827"/>
    </source>
</evidence>
<dbReference type="GO" id="GO:0004314">
    <property type="term" value="F:[acyl-carrier-protein] S-malonyltransferase activity"/>
    <property type="evidence" value="ECO:0007669"/>
    <property type="project" value="UniProtKB-EC"/>
</dbReference>
<accession>A0A7W6C9G3</accession>
<dbReference type="InterPro" id="IPR050858">
    <property type="entry name" value="Mal-CoA-ACP_Trans/PKS_FabD"/>
</dbReference>
<sequence length="306" mass="32220">MTLGILCPGQSAQAPDVIDRLRAAPEAAVVFDAFYQIMGSTVDAVLSEGRLHDNAIAQPLICAVELAAFNAIKPSIPEPSYFAGYSIGELAAYGCAGSISAADTIRLASLRARLMDAVCAEPSGMIAIRGLRETTLAPICESNAVYIAIRNGDDRFVLAGPLRNMGSTTADAERRGAHVTPLPVKIASHTPLMHPAVAAFAKALGNTEFKSPTAAVLAGIDGTSVRSRDMAVQRLSAQLETRIDWQGCMESLKEAGCTTLLELLPGGDLSSMAKDRLLSVSSRSMIEFKSVDAAAAWVSRKEALSL</sequence>
<dbReference type="EMBL" id="JACIDV010000015">
    <property type="protein sequence ID" value="MBB3948128.1"/>
    <property type="molecule type" value="Genomic_DNA"/>
</dbReference>
<dbReference type="GO" id="GO:0005829">
    <property type="term" value="C:cytosol"/>
    <property type="evidence" value="ECO:0007669"/>
    <property type="project" value="TreeGrafter"/>
</dbReference>
<keyword evidence="2" id="KW-0012">Acyltransferase</keyword>
<gene>
    <name evidence="2" type="ORF">GGQ73_004102</name>
</gene>
<dbReference type="PANTHER" id="PTHR42681">
    <property type="entry name" value="MALONYL-COA-ACYL CARRIER PROTEIN TRANSACYLASE, MITOCHONDRIAL"/>
    <property type="match status" value="1"/>
</dbReference>
<keyword evidence="2" id="KW-0808">Transferase</keyword>
<dbReference type="EC" id="2.3.1.39" evidence="2"/>
<evidence type="ECO:0000313" key="3">
    <source>
        <dbReference type="Proteomes" id="UP000565286"/>
    </source>
</evidence>
<dbReference type="SUPFAM" id="SSF55048">
    <property type="entry name" value="Probable ACP-binding domain of malonyl-CoA ACP transacylase"/>
    <property type="match status" value="1"/>
</dbReference>
<dbReference type="Proteomes" id="UP000565286">
    <property type="component" value="Unassembled WGS sequence"/>
</dbReference>
<dbReference type="GO" id="GO:0006633">
    <property type="term" value="P:fatty acid biosynthetic process"/>
    <property type="evidence" value="ECO:0007669"/>
    <property type="project" value="TreeGrafter"/>
</dbReference>
<dbReference type="PANTHER" id="PTHR42681:SF6">
    <property type="entry name" value="BLL0263 PROTEIN"/>
    <property type="match status" value="1"/>
</dbReference>
<dbReference type="InterPro" id="IPR016036">
    <property type="entry name" value="Malonyl_transacylase_ACP-bd"/>
</dbReference>
<dbReference type="RefSeq" id="WP_183897559.1">
    <property type="nucleotide sequence ID" value="NZ_JACIDV010000015.1"/>
</dbReference>
<dbReference type="SMART" id="SM00827">
    <property type="entry name" value="PKS_AT"/>
    <property type="match status" value="1"/>
</dbReference>
<proteinExistence type="predicted"/>
<protein>
    <submittedName>
        <fullName evidence="2">[acyl-carrier-protein] S-malonyltransferase</fullName>
        <ecNumber evidence="2">2.3.1.39</ecNumber>
    </submittedName>
</protein>
<comment type="caution">
    <text evidence="2">The sequence shown here is derived from an EMBL/GenBank/DDBJ whole genome shotgun (WGS) entry which is preliminary data.</text>
</comment>
<dbReference type="InterPro" id="IPR016035">
    <property type="entry name" value="Acyl_Trfase/lysoPLipase"/>
</dbReference>
<dbReference type="Gene3D" id="3.30.70.250">
    <property type="entry name" value="Malonyl-CoA ACP transacylase, ACP-binding"/>
    <property type="match status" value="1"/>
</dbReference>
<dbReference type="Pfam" id="PF00698">
    <property type="entry name" value="Acyl_transf_1"/>
    <property type="match status" value="1"/>
</dbReference>
<dbReference type="InterPro" id="IPR001227">
    <property type="entry name" value="Ac_transferase_dom_sf"/>
</dbReference>
<dbReference type="AlphaFoldDB" id="A0A7W6C9G3"/>
<organism evidence="2 3">
    <name type="scientific">Rhizobium skierniewicense</name>
    <dbReference type="NCBI Taxonomy" id="984260"/>
    <lineage>
        <taxon>Bacteria</taxon>
        <taxon>Pseudomonadati</taxon>
        <taxon>Pseudomonadota</taxon>
        <taxon>Alphaproteobacteria</taxon>
        <taxon>Hyphomicrobiales</taxon>
        <taxon>Rhizobiaceae</taxon>
        <taxon>Rhizobium/Agrobacterium group</taxon>
        <taxon>Rhizobium</taxon>
    </lineage>
</organism>
<name>A0A7W6C9G3_9HYPH</name>
<reference evidence="2 3" key="1">
    <citation type="submission" date="2020-08" db="EMBL/GenBank/DDBJ databases">
        <title>Genomic Encyclopedia of Type Strains, Phase IV (KMG-IV): sequencing the most valuable type-strain genomes for metagenomic binning, comparative biology and taxonomic classification.</title>
        <authorList>
            <person name="Goeker M."/>
        </authorList>
    </citation>
    <scope>NUCLEOTIDE SEQUENCE [LARGE SCALE GENOMIC DNA]</scope>
    <source>
        <strain evidence="2 3">DSM 26438</strain>
    </source>
</reference>
<evidence type="ECO:0000313" key="2">
    <source>
        <dbReference type="EMBL" id="MBB3948128.1"/>
    </source>
</evidence>
<dbReference type="Gene3D" id="3.40.366.10">
    <property type="entry name" value="Malonyl-Coenzyme A Acyl Carrier Protein, domain 2"/>
    <property type="match status" value="1"/>
</dbReference>
<feature type="domain" description="Malonyl-CoA:ACP transacylase (MAT)" evidence="1">
    <location>
        <begin position="6"/>
        <end position="301"/>
    </location>
</feature>
<dbReference type="InterPro" id="IPR014043">
    <property type="entry name" value="Acyl_transferase_dom"/>
</dbReference>